<dbReference type="Pfam" id="PF13524">
    <property type="entry name" value="Glyco_trans_1_2"/>
    <property type="match status" value="1"/>
</dbReference>
<dbReference type="AlphaFoldDB" id="A0AA45WJ17"/>
<name>A0AA45WJ17_9AQUI</name>
<sequence length="414" mass="48037">MEENKVFKPRVLFIKTPDPKSFNESIIEALSKSLSARGYETKTVEPTPENIQQTVEEIIEFKPLFSFDINLDGMIFAERDNEKKPFCDILGNIHLTWFIDDPMIHFTKLKSVLNSNQILYLTIDVEHGQWISSIGKNVAFLAPGINPSKIPPMMEKDFDIAFIGPITDPSIIEQNWRERFDDTLFGFAVELGRLIYRNPDIPIRFASGYLISQFNPQFQEAIYNFQRQNEDDFMNLLVEIGLYAMNLRRWNIIDNIDNFEVSILGQVIGETKENIVIYEDIQTQQEIINFLSRTKISLLSQPPFLPSGLGFTVFDSVATGALTFVEERLSSKAFFTPDEEIITYHPMDFIEIEGKLYQYLEEDVKRREEIAKAGRERAFREHTLYNRGELLANIMDDIIKRSLQEEENKPEENN</sequence>
<dbReference type="RefSeq" id="WP_265133478.1">
    <property type="nucleotide sequence ID" value="NZ_FXTX01000002.1"/>
</dbReference>
<dbReference type="InterPro" id="IPR055259">
    <property type="entry name" value="YkvP/CgeB_Glyco_trans-like"/>
</dbReference>
<comment type="caution">
    <text evidence="2">The sequence shown here is derived from an EMBL/GenBank/DDBJ whole genome shotgun (WGS) entry which is preliminary data.</text>
</comment>
<dbReference type="EMBL" id="FXTX01000002">
    <property type="protein sequence ID" value="SMP02029.1"/>
    <property type="molecule type" value="Genomic_DNA"/>
</dbReference>
<proteinExistence type="predicted"/>
<keyword evidence="3" id="KW-1185">Reference proteome</keyword>
<evidence type="ECO:0000313" key="2">
    <source>
        <dbReference type="EMBL" id="SMP02029.1"/>
    </source>
</evidence>
<dbReference type="Proteomes" id="UP001157947">
    <property type="component" value="Unassembled WGS sequence"/>
</dbReference>
<protein>
    <submittedName>
        <fullName evidence="2">Glycosyl transferases group 1</fullName>
    </submittedName>
</protein>
<evidence type="ECO:0000313" key="3">
    <source>
        <dbReference type="Proteomes" id="UP001157947"/>
    </source>
</evidence>
<dbReference type="GO" id="GO:0016740">
    <property type="term" value="F:transferase activity"/>
    <property type="evidence" value="ECO:0007669"/>
    <property type="project" value="UniProtKB-KW"/>
</dbReference>
<accession>A0AA45WJ17</accession>
<gene>
    <name evidence="2" type="ORF">SAMN06264868_10237</name>
</gene>
<keyword evidence="2" id="KW-0808">Transferase</keyword>
<organism evidence="2 3">
    <name type="scientific">Venenivibrio stagnispumantis</name>
    <dbReference type="NCBI Taxonomy" id="407998"/>
    <lineage>
        <taxon>Bacteria</taxon>
        <taxon>Pseudomonadati</taxon>
        <taxon>Aquificota</taxon>
        <taxon>Aquificia</taxon>
        <taxon>Aquificales</taxon>
        <taxon>Hydrogenothermaceae</taxon>
        <taxon>Venenivibrio</taxon>
    </lineage>
</organism>
<evidence type="ECO:0000259" key="1">
    <source>
        <dbReference type="Pfam" id="PF13524"/>
    </source>
</evidence>
<reference evidence="2" key="1">
    <citation type="submission" date="2017-05" db="EMBL/GenBank/DDBJ databases">
        <authorList>
            <person name="Varghese N."/>
            <person name="Submissions S."/>
        </authorList>
    </citation>
    <scope>NUCLEOTIDE SEQUENCE</scope>
    <source>
        <strain evidence="2">DSM 18763</strain>
    </source>
</reference>
<feature type="domain" description="Spore protein YkvP/CgeB glycosyl transferase-like" evidence="1">
    <location>
        <begin position="251"/>
        <end position="389"/>
    </location>
</feature>